<reference evidence="1" key="2">
    <citation type="submission" date="2021-09" db="EMBL/GenBank/DDBJ databases">
        <authorList>
            <person name="Jia N."/>
            <person name="Wang J."/>
            <person name="Shi W."/>
            <person name="Du L."/>
            <person name="Sun Y."/>
            <person name="Zhan W."/>
            <person name="Jiang J."/>
            <person name="Wang Q."/>
            <person name="Zhang B."/>
            <person name="Ji P."/>
            <person name="Sakyi L.B."/>
            <person name="Cui X."/>
            <person name="Yuan T."/>
            <person name="Jiang B."/>
            <person name="Yang W."/>
            <person name="Lam T.T.-Y."/>
            <person name="Chang Q."/>
            <person name="Ding S."/>
            <person name="Wang X."/>
            <person name="Zhu J."/>
            <person name="Ruan X."/>
            <person name="Zhao L."/>
            <person name="Wei J."/>
            <person name="Que T."/>
            <person name="Du C."/>
            <person name="Cheng J."/>
            <person name="Dai P."/>
            <person name="Han X."/>
            <person name="Huang E."/>
            <person name="Gao Y."/>
            <person name="Liu J."/>
            <person name="Shao H."/>
            <person name="Ye R."/>
            <person name="Li L."/>
            <person name="Wei W."/>
            <person name="Wang X."/>
            <person name="Wang C."/>
            <person name="Huo Q."/>
            <person name="Li W."/>
            <person name="Guo W."/>
            <person name="Chen H."/>
            <person name="Chen S."/>
            <person name="Zhou L."/>
            <person name="Zhou L."/>
            <person name="Ni X."/>
            <person name="Tian J."/>
            <person name="Zhou Y."/>
            <person name="Sheng Y."/>
            <person name="Liu T."/>
            <person name="Pan Y."/>
            <person name="Xia L."/>
            <person name="Li J."/>
            <person name="Zhao F."/>
            <person name="Cao W."/>
        </authorList>
    </citation>
    <scope>NUCLEOTIDE SEQUENCE</scope>
    <source>
        <strain evidence="1">Rsan-2018</strain>
        <tissue evidence="1">Larvae</tissue>
    </source>
</reference>
<organism evidence="1 2">
    <name type="scientific">Rhipicephalus sanguineus</name>
    <name type="common">Brown dog tick</name>
    <name type="synonym">Ixodes sanguineus</name>
    <dbReference type="NCBI Taxonomy" id="34632"/>
    <lineage>
        <taxon>Eukaryota</taxon>
        <taxon>Metazoa</taxon>
        <taxon>Ecdysozoa</taxon>
        <taxon>Arthropoda</taxon>
        <taxon>Chelicerata</taxon>
        <taxon>Arachnida</taxon>
        <taxon>Acari</taxon>
        <taxon>Parasitiformes</taxon>
        <taxon>Ixodida</taxon>
        <taxon>Ixodoidea</taxon>
        <taxon>Ixodidae</taxon>
        <taxon>Rhipicephalinae</taxon>
        <taxon>Rhipicephalus</taxon>
        <taxon>Rhipicephalus</taxon>
    </lineage>
</organism>
<accession>A0A9D4PXX3</accession>
<reference evidence="1" key="1">
    <citation type="journal article" date="2020" name="Cell">
        <title>Large-Scale Comparative Analyses of Tick Genomes Elucidate Their Genetic Diversity and Vector Capacities.</title>
        <authorList>
            <consortium name="Tick Genome and Microbiome Consortium (TIGMIC)"/>
            <person name="Jia N."/>
            <person name="Wang J."/>
            <person name="Shi W."/>
            <person name="Du L."/>
            <person name="Sun Y."/>
            <person name="Zhan W."/>
            <person name="Jiang J.F."/>
            <person name="Wang Q."/>
            <person name="Zhang B."/>
            <person name="Ji P."/>
            <person name="Bell-Sakyi L."/>
            <person name="Cui X.M."/>
            <person name="Yuan T.T."/>
            <person name="Jiang B.G."/>
            <person name="Yang W.F."/>
            <person name="Lam T.T."/>
            <person name="Chang Q.C."/>
            <person name="Ding S.J."/>
            <person name="Wang X.J."/>
            <person name="Zhu J.G."/>
            <person name="Ruan X.D."/>
            <person name="Zhao L."/>
            <person name="Wei J.T."/>
            <person name="Ye R.Z."/>
            <person name="Que T.C."/>
            <person name="Du C.H."/>
            <person name="Zhou Y.H."/>
            <person name="Cheng J.X."/>
            <person name="Dai P.F."/>
            <person name="Guo W.B."/>
            <person name="Han X.H."/>
            <person name="Huang E.J."/>
            <person name="Li L.F."/>
            <person name="Wei W."/>
            <person name="Gao Y.C."/>
            <person name="Liu J.Z."/>
            <person name="Shao H.Z."/>
            <person name="Wang X."/>
            <person name="Wang C.C."/>
            <person name="Yang T.C."/>
            <person name="Huo Q.B."/>
            <person name="Li W."/>
            <person name="Chen H.Y."/>
            <person name="Chen S.E."/>
            <person name="Zhou L.G."/>
            <person name="Ni X.B."/>
            <person name="Tian J.H."/>
            <person name="Sheng Y."/>
            <person name="Liu T."/>
            <person name="Pan Y.S."/>
            <person name="Xia L.Y."/>
            <person name="Li J."/>
            <person name="Zhao F."/>
            <person name="Cao W.C."/>
        </authorList>
    </citation>
    <scope>NUCLEOTIDE SEQUENCE</scope>
    <source>
        <strain evidence="1">Rsan-2018</strain>
    </source>
</reference>
<keyword evidence="2" id="KW-1185">Reference proteome</keyword>
<protein>
    <submittedName>
        <fullName evidence="1">Uncharacterized protein</fullName>
    </submittedName>
</protein>
<name>A0A9D4PXX3_RHISA</name>
<proteinExistence type="predicted"/>
<evidence type="ECO:0000313" key="2">
    <source>
        <dbReference type="Proteomes" id="UP000821837"/>
    </source>
</evidence>
<comment type="caution">
    <text evidence="1">The sequence shown here is derived from an EMBL/GenBank/DDBJ whole genome shotgun (WGS) entry which is preliminary data.</text>
</comment>
<dbReference type="EMBL" id="JABSTV010001250">
    <property type="protein sequence ID" value="KAH7957179.1"/>
    <property type="molecule type" value="Genomic_DNA"/>
</dbReference>
<dbReference type="AlphaFoldDB" id="A0A9D4PXX3"/>
<dbReference type="Proteomes" id="UP000821837">
    <property type="component" value="Unassembled WGS sequence"/>
</dbReference>
<gene>
    <name evidence="1" type="ORF">HPB52_015891</name>
</gene>
<evidence type="ECO:0000313" key="1">
    <source>
        <dbReference type="EMBL" id="KAH7957179.1"/>
    </source>
</evidence>
<sequence length="276" mass="30803">MLPRTVQRKRVNYFNPWVASILDSNIDLQIVLDTYARAASVVEYINKANRDRRPASRIPPPCKQASFTLQSVAGCRHLQDHRDGPAPASGLAEALTRATLELLVKPTSLNAFLYATIGGVAQVQAVYSTNGSYPILSVTLRCRAGSIHPDIINASIDALANVSNSRKRSVAVLRHAQRLLARRVKVCSRSVIDNVWTKFVAEFKNDPDKFDRMRAIFVRVKDAVCREVSSSTLFEAEDADNVTHFLTTCPWRHPGPTPVLWWSRFPSLRSCSLKTC</sequence>